<feature type="compositionally biased region" description="Polar residues" evidence="1">
    <location>
        <begin position="104"/>
        <end position="120"/>
    </location>
</feature>
<dbReference type="GeneID" id="30026155"/>
<organism evidence="2 3">
    <name type="scientific">Cordyceps fumosorosea (strain ARSEF 2679)</name>
    <name type="common">Isaria fumosorosea</name>
    <dbReference type="NCBI Taxonomy" id="1081104"/>
    <lineage>
        <taxon>Eukaryota</taxon>
        <taxon>Fungi</taxon>
        <taxon>Dikarya</taxon>
        <taxon>Ascomycota</taxon>
        <taxon>Pezizomycotina</taxon>
        <taxon>Sordariomycetes</taxon>
        <taxon>Hypocreomycetidae</taxon>
        <taxon>Hypocreales</taxon>
        <taxon>Cordycipitaceae</taxon>
        <taxon>Cordyceps</taxon>
    </lineage>
</organism>
<feature type="region of interest" description="Disordered" evidence="1">
    <location>
        <begin position="87"/>
        <end position="122"/>
    </location>
</feature>
<proteinExistence type="predicted"/>
<evidence type="ECO:0000313" key="3">
    <source>
        <dbReference type="Proteomes" id="UP000076744"/>
    </source>
</evidence>
<evidence type="ECO:0000313" key="2">
    <source>
        <dbReference type="EMBL" id="OAA39190.1"/>
    </source>
</evidence>
<gene>
    <name evidence="2" type="ORF">ISF_09863</name>
</gene>
<comment type="caution">
    <text evidence="2">The sequence shown here is derived from an EMBL/GenBank/DDBJ whole genome shotgun (WGS) entry which is preliminary data.</text>
</comment>
<dbReference type="Proteomes" id="UP000076744">
    <property type="component" value="Unassembled WGS sequence"/>
</dbReference>
<accession>A0A169YEE7</accession>
<keyword evidence="3" id="KW-1185">Reference proteome</keyword>
<evidence type="ECO:0000256" key="1">
    <source>
        <dbReference type="SAM" id="MobiDB-lite"/>
    </source>
</evidence>
<dbReference type="RefSeq" id="XP_018699356.1">
    <property type="nucleotide sequence ID" value="XM_018853463.1"/>
</dbReference>
<dbReference type="OrthoDB" id="3531591at2759"/>
<reference evidence="2 3" key="1">
    <citation type="journal article" date="2016" name="Genome Biol. Evol.">
        <title>Divergent and convergent evolution of fungal pathogenicity.</title>
        <authorList>
            <person name="Shang Y."/>
            <person name="Xiao G."/>
            <person name="Zheng P."/>
            <person name="Cen K."/>
            <person name="Zhan S."/>
            <person name="Wang C."/>
        </authorList>
    </citation>
    <scope>NUCLEOTIDE SEQUENCE [LARGE SCALE GENOMIC DNA]</scope>
    <source>
        <strain evidence="2 3">ARSEF 2679</strain>
    </source>
</reference>
<sequence>MDEAIRALTERKIRELLALVGIRSQNTELPLQHVNGISKFGKSAVRFTVSNAKNSVRDSMHRAGGKEPPACVTRVLTRAAKRCQVDYAGLDRRPEKNRRRVAQSKPSAAGRNTNEPTTGANVLADDKLRRGTVLATAVAVETAGPDQAISAKLPVMEGSIPLESLGSSNAAVSITTQPPSAADSVDAFAVTSSVLDFFGSAAALGAVETILRHCVEVNFKFARYKSGETTVTTIVENIRRYASNMVDPEYDQAVYAVKKSRALAASQDLQVRYNETFYWDIIVKKAKYLDSSTLKNHGGPSDEFTQLEKRASKIFMDQAGIGTSSENQRLRRRVWKSLSDMRKAGVNKLILYRTRELDHICEQNPKHDTVPLVDRVFSWEKVYGPHIADLETRAVEEAKGNSTEHLWLTKNHVAERLNNMPEKAWNGFISSWCSAEEKAAFHSTSTLSALSDDMVGIPDLCTGVGTGRNKSIYVILVPQDENFLSVCSIMTIKKGDFLGVYTGYLRYSEDFDDAHGIRGPTEKLWLDYSQVSGVMNQIKVVAPGSNANVSLEWELNDGGTKSPCMWRVAVRALCAIRPFEEFVRVAGQEAQYLLHHRSACARQGFTKSVTAPVGHSDAF</sequence>
<dbReference type="EMBL" id="AZHB01000086">
    <property type="protein sequence ID" value="OAA39190.1"/>
    <property type="molecule type" value="Genomic_DNA"/>
</dbReference>
<name>A0A169YEE7_CORFA</name>
<dbReference type="AlphaFoldDB" id="A0A169YEE7"/>
<dbReference type="STRING" id="1081104.A0A169YEE7"/>
<protein>
    <submittedName>
        <fullName evidence="2">Uncharacterized protein</fullName>
    </submittedName>
</protein>